<dbReference type="InterPro" id="IPR001320">
    <property type="entry name" value="Iontro_rcpt_C"/>
</dbReference>
<dbReference type="InterPro" id="IPR017103">
    <property type="entry name" value="Iontropic_Glu_rcpt_pln"/>
</dbReference>
<evidence type="ECO:0000256" key="6">
    <source>
        <dbReference type="ARBA" id="ARBA00022989"/>
    </source>
</evidence>
<keyword evidence="10" id="KW-0325">Glycoprotein</keyword>
<evidence type="ECO:0000256" key="14">
    <source>
        <dbReference type="SAM" id="MobiDB-lite"/>
    </source>
</evidence>
<evidence type="ECO:0000256" key="10">
    <source>
        <dbReference type="ARBA" id="ARBA00023180"/>
    </source>
</evidence>
<dbReference type="PIRSF" id="PIRSF037090">
    <property type="entry name" value="Iontro_Glu-like_rcpt_pln"/>
    <property type="match status" value="1"/>
</dbReference>
<evidence type="ECO:0000313" key="18">
    <source>
        <dbReference type="EMBL" id="KAH7569337.1"/>
    </source>
</evidence>
<comment type="similarity">
    <text evidence="2 13">Belongs to the glutamate-gated ion channel (TC 1.A.10.1) family.</text>
</comment>
<dbReference type="SUPFAM" id="SSF53850">
    <property type="entry name" value="Periplasmic binding protein-like II"/>
    <property type="match status" value="1"/>
</dbReference>
<sequence length="904" mass="101746">MLIPAMVSFKLIFFHLPIFFLFFDAGNASDDSKSLVRIGAVFDADSAEGGAIAEICMCMAISDFYAMHSTYQTRLVLHTRSSKDLVGTVAQVEDLLKNVGVHTILGPQISEAAPLVIELGAKAHVPVISFFPSSPNLSPMENHYFIRAAQDDSVQAKAIATTLRRFGWDEVVFVYEDSDYGNLFISHLVTALLKNDIRLAYKSAIPTSAEDFQISRELYMLMTRKTRVFIVHMTSNSLGSRLFALAGKAGMMSQGYVWFITTALSNSLNAMDSTEGTVLGIRSHVPYSKDLENFKSRWKRNLNLMKPNSSATKLNIFCLWAYDTIWALARAVERIGVTNSNFLKLNASESTVKDLAGSSRIGPRLLNKILNIKFKGLSGEFHVVNGQLKTSALEIFKLTEKGKRVVEYFWTPGKRSISRRLYSRTMLKNNVVTTQLRIGIPVKTGFRQFVDMETIRHTNKTTYSGFSIEVFLAAYEKLESKNSISFEFIPFKNESSGGMNGNYDDLLSQIKEQRYDAVVGDTTIFSNRTLDVDFTMPYSESGMTMLVPVHGQKLWKMWTFLQPWSWDLWLTVFASFIFMGIVIRIMERRTENTTFAGPRNRQLGMTLWFPFSALAIPQRDMVVKDWSRFVLVIWIGLAVILMQIYTASLSSMLTVDRFQPMFMSVDELLAKGYKVGYQKDSYVKDFLMDRLGFDESQLEEYCTTEDYYKALTKGPNENGGVAAIFDEIPFIRVFLATKYGSKFMMAGTIYRTDGFGFAFPKGSSIVSNFSRAILKVIENGEITKIEKRYFRHGIANQGVASQIPPDNPRILHASSLAGLFIIVGIVTLLALVISEGYFWRKTVGLAQQFISKRSSDVSSNHDQPRNETELVAVQSTAQVNAAPELEVSIPREEDDAEINQVHSS</sequence>
<dbReference type="SMART" id="SM00079">
    <property type="entry name" value="PBPe"/>
    <property type="match status" value="1"/>
</dbReference>
<dbReference type="EMBL" id="JAFEMO010000006">
    <property type="protein sequence ID" value="KAH7569337.1"/>
    <property type="molecule type" value="Genomic_DNA"/>
</dbReference>
<dbReference type="CDD" id="cd13686">
    <property type="entry name" value="GluR_Plant"/>
    <property type="match status" value="1"/>
</dbReference>
<evidence type="ECO:0000256" key="1">
    <source>
        <dbReference type="ARBA" id="ARBA00004141"/>
    </source>
</evidence>
<keyword evidence="3 13" id="KW-0813">Transport</keyword>
<name>A0ABQ8HYP4_9ROSI</name>
<reference evidence="18 19" key="1">
    <citation type="submission" date="2021-02" db="EMBL/GenBank/DDBJ databases">
        <title>Plant Genome Project.</title>
        <authorList>
            <person name="Zhang R.-G."/>
        </authorList>
    </citation>
    <scope>NUCLEOTIDE SEQUENCE [LARGE SCALE GENOMIC DNA]</scope>
    <source>
        <tissue evidence="18">Leaves</tissue>
    </source>
</reference>
<dbReference type="Pfam" id="PF00060">
    <property type="entry name" value="Lig_chan"/>
    <property type="match status" value="1"/>
</dbReference>
<feature type="region of interest" description="Disordered" evidence="14">
    <location>
        <begin position="882"/>
        <end position="904"/>
    </location>
</feature>
<dbReference type="Gene3D" id="1.10.287.70">
    <property type="match status" value="1"/>
</dbReference>
<evidence type="ECO:0000256" key="9">
    <source>
        <dbReference type="ARBA" id="ARBA00023170"/>
    </source>
</evidence>
<evidence type="ECO:0000256" key="4">
    <source>
        <dbReference type="ARBA" id="ARBA00022692"/>
    </source>
</evidence>
<dbReference type="Gene3D" id="3.40.50.2300">
    <property type="match status" value="2"/>
</dbReference>
<keyword evidence="6 15" id="KW-1133">Transmembrane helix</keyword>
<dbReference type="Gene3D" id="3.40.190.10">
    <property type="entry name" value="Periplasmic binding protein-like II"/>
    <property type="match status" value="2"/>
</dbReference>
<keyword evidence="5 16" id="KW-0732">Signal</keyword>
<keyword evidence="7 13" id="KW-0406">Ion transport</keyword>
<keyword evidence="9 13" id="KW-0675">Receptor</keyword>
<comment type="function">
    <text evidence="13">Glutamate-gated receptor that probably acts as non-selective cation channel.</text>
</comment>
<feature type="transmembrane region" description="Helical" evidence="15">
    <location>
        <begin position="816"/>
        <end position="839"/>
    </location>
</feature>
<evidence type="ECO:0000256" key="11">
    <source>
        <dbReference type="ARBA" id="ARBA00023286"/>
    </source>
</evidence>
<dbReference type="InterPro" id="IPR019594">
    <property type="entry name" value="Glu/Gly-bd"/>
</dbReference>
<evidence type="ECO:0000256" key="5">
    <source>
        <dbReference type="ARBA" id="ARBA00022729"/>
    </source>
</evidence>
<feature type="signal peptide" evidence="16">
    <location>
        <begin position="1"/>
        <end position="28"/>
    </location>
</feature>
<accession>A0ABQ8HYP4</accession>
<keyword evidence="4 15" id="KW-0812">Transmembrane</keyword>
<evidence type="ECO:0000256" key="8">
    <source>
        <dbReference type="ARBA" id="ARBA00023136"/>
    </source>
</evidence>
<dbReference type="CDD" id="cd19990">
    <property type="entry name" value="PBP1_GABAb_receptor_plant"/>
    <property type="match status" value="1"/>
</dbReference>
<dbReference type="InterPro" id="IPR001828">
    <property type="entry name" value="ANF_lig-bd_rcpt"/>
</dbReference>
<gene>
    <name evidence="18" type="ORF">JRO89_XS06G0148200</name>
</gene>
<dbReference type="PANTHER" id="PTHR34836:SF7">
    <property type="entry name" value="RECEPTOR LIGAND BINDING REGION DOMAIN-CONTAINING PROTEIN"/>
    <property type="match status" value="1"/>
</dbReference>
<dbReference type="InterPro" id="IPR028082">
    <property type="entry name" value="Peripla_BP_I"/>
</dbReference>
<evidence type="ECO:0000259" key="17">
    <source>
        <dbReference type="SMART" id="SM00079"/>
    </source>
</evidence>
<evidence type="ECO:0000256" key="16">
    <source>
        <dbReference type="SAM" id="SignalP"/>
    </source>
</evidence>
<evidence type="ECO:0000256" key="2">
    <source>
        <dbReference type="ARBA" id="ARBA00008685"/>
    </source>
</evidence>
<evidence type="ECO:0000256" key="3">
    <source>
        <dbReference type="ARBA" id="ARBA00022448"/>
    </source>
</evidence>
<keyword evidence="8 13" id="KW-0472">Membrane</keyword>
<evidence type="ECO:0000256" key="15">
    <source>
        <dbReference type="SAM" id="Phobius"/>
    </source>
</evidence>
<feature type="domain" description="Ionotropic glutamate receptor C-terminal" evidence="17">
    <location>
        <begin position="435"/>
        <end position="792"/>
    </location>
</feature>
<evidence type="ECO:0000256" key="12">
    <source>
        <dbReference type="ARBA" id="ARBA00023303"/>
    </source>
</evidence>
<comment type="subcellular location">
    <subcellularLocation>
        <location evidence="1">Membrane</location>
        <topology evidence="1">Multi-pass membrane protein</topology>
    </subcellularLocation>
</comment>
<feature type="transmembrane region" description="Helical" evidence="15">
    <location>
        <begin position="631"/>
        <end position="655"/>
    </location>
</feature>
<dbReference type="InterPro" id="IPR015683">
    <property type="entry name" value="Ionotropic_Glu_rcpt"/>
</dbReference>
<keyword evidence="19" id="KW-1185">Reference proteome</keyword>
<evidence type="ECO:0000313" key="19">
    <source>
        <dbReference type="Proteomes" id="UP000827721"/>
    </source>
</evidence>
<evidence type="ECO:0000256" key="13">
    <source>
        <dbReference type="PIRNR" id="PIRNR037090"/>
    </source>
</evidence>
<keyword evidence="12 13" id="KW-0407">Ion channel</keyword>
<evidence type="ECO:0000256" key="7">
    <source>
        <dbReference type="ARBA" id="ARBA00023065"/>
    </source>
</evidence>
<feature type="transmembrane region" description="Helical" evidence="15">
    <location>
        <begin position="564"/>
        <end position="583"/>
    </location>
</feature>
<dbReference type="InterPro" id="IPR044440">
    <property type="entry name" value="GABAb_receptor_plant_PBP1"/>
</dbReference>
<feature type="chain" id="PRO_5047009362" description="Glutamate receptor" evidence="16">
    <location>
        <begin position="29"/>
        <end position="904"/>
    </location>
</feature>
<proteinExistence type="inferred from homology"/>
<dbReference type="Proteomes" id="UP000827721">
    <property type="component" value="Unassembled WGS sequence"/>
</dbReference>
<protein>
    <recommendedName>
        <fullName evidence="13">Glutamate receptor</fullName>
    </recommendedName>
</protein>
<dbReference type="PANTHER" id="PTHR34836">
    <property type="entry name" value="OS06G0188250 PROTEIN"/>
    <property type="match status" value="1"/>
</dbReference>
<organism evidence="18 19">
    <name type="scientific">Xanthoceras sorbifolium</name>
    <dbReference type="NCBI Taxonomy" id="99658"/>
    <lineage>
        <taxon>Eukaryota</taxon>
        <taxon>Viridiplantae</taxon>
        <taxon>Streptophyta</taxon>
        <taxon>Embryophyta</taxon>
        <taxon>Tracheophyta</taxon>
        <taxon>Spermatophyta</taxon>
        <taxon>Magnoliopsida</taxon>
        <taxon>eudicotyledons</taxon>
        <taxon>Gunneridae</taxon>
        <taxon>Pentapetalae</taxon>
        <taxon>rosids</taxon>
        <taxon>malvids</taxon>
        <taxon>Sapindales</taxon>
        <taxon>Sapindaceae</taxon>
        <taxon>Xanthoceroideae</taxon>
        <taxon>Xanthoceras</taxon>
    </lineage>
</organism>
<keyword evidence="11 13" id="KW-1071">Ligand-gated ion channel</keyword>
<dbReference type="Pfam" id="PF10613">
    <property type="entry name" value="Lig_chan-Glu_bd"/>
    <property type="match status" value="1"/>
</dbReference>
<dbReference type="SUPFAM" id="SSF53822">
    <property type="entry name" value="Periplasmic binding protein-like I"/>
    <property type="match status" value="1"/>
</dbReference>
<comment type="caution">
    <text evidence="18">The sequence shown here is derived from an EMBL/GenBank/DDBJ whole genome shotgun (WGS) entry which is preliminary data.</text>
</comment>
<dbReference type="Pfam" id="PF01094">
    <property type="entry name" value="ANF_receptor"/>
    <property type="match status" value="1"/>
</dbReference>